<accession>A0ABS2WIR7</accession>
<dbReference type="EMBL" id="JAFHAP010000008">
    <property type="protein sequence ID" value="MBN2909452.1"/>
    <property type="molecule type" value="Genomic_DNA"/>
</dbReference>
<organism evidence="1 2">
    <name type="scientific">Polycladomyces zharkentensis</name>
    <dbReference type="NCBI Taxonomy" id="2807616"/>
    <lineage>
        <taxon>Bacteria</taxon>
        <taxon>Bacillati</taxon>
        <taxon>Bacillota</taxon>
        <taxon>Bacilli</taxon>
        <taxon>Bacillales</taxon>
        <taxon>Thermoactinomycetaceae</taxon>
        <taxon>Polycladomyces</taxon>
    </lineage>
</organism>
<proteinExistence type="predicted"/>
<dbReference type="Proteomes" id="UP001177120">
    <property type="component" value="Unassembled WGS sequence"/>
</dbReference>
<reference evidence="1" key="1">
    <citation type="journal article" date="2024" name="Int. J. Syst. Evol. Microbiol.">
        <title>Polycladomyces zharkentensis sp. nov., a novel thermophilic cellulose- and starch-degrading member of the Bacillota from a geothermal aquifer in Kazakhstan.</title>
        <authorList>
            <person name="Mashzhan A."/>
            <person name="Kistaubayeva A."/>
            <person name="Javier-Lopez R."/>
            <person name="Bissenova U."/>
            <person name="Bissenbay A."/>
            <person name="Birkeland N.K."/>
        </authorList>
    </citation>
    <scope>NUCLEOTIDE SEQUENCE</scope>
    <source>
        <strain evidence="1">ZKZ2T</strain>
    </source>
</reference>
<gene>
    <name evidence="1" type="ORF">JQC72_07920</name>
</gene>
<comment type="caution">
    <text evidence="1">The sequence shown here is derived from an EMBL/GenBank/DDBJ whole genome shotgun (WGS) entry which is preliminary data.</text>
</comment>
<evidence type="ECO:0000313" key="1">
    <source>
        <dbReference type="EMBL" id="MBN2909452.1"/>
    </source>
</evidence>
<name>A0ABS2WIR7_9BACL</name>
<evidence type="ECO:0000313" key="2">
    <source>
        <dbReference type="Proteomes" id="UP001177120"/>
    </source>
</evidence>
<keyword evidence="2" id="KW-1185">Reference proteome</keyword>
<sequence>MFTPSSIHQGILDVRPFKLVQEETPNTLNSVSGLRVNPCTHTMNLKIIISKWSHY</sequence>
<protein>
    <submittedName>
        <fullName evidence="1">Uncharacterized protein</fullName>
    </submittedName>
</protein>
<dbReference type="RefSeq" id="WP_205494574.1">
    <property type="nucleotide sequence ID" value="NZ_JAFHAP010000008.1"/>
</dbReference>